<dbReference type="RefSeq" id="WP_003118414.1">
    <property type="nucleotide sequence ID" value="NZ_AWTO01000188.1"/>
</dbReference>
<comment type="caution">
    <text evidence="1">The sequence shown here is derived from an EMBL/GenBank/DDBJ whole genome shotgun (WGS) entry which is preliminary data.</text>
</comment>
<sequence length="159" mass="16712">MTNTSEAPDRAQWLRLWSALPAAAVKALAADLAGQHRVEDLALPQSGLGLLPLTDSALGDTYFIGEIPLAQAHVRVTTTQGQSIEGAAILVDDRAGVARSMAILDAVLAARMPGCEAALRLLTQGATAVAEQGRQRRALLAATRVDFALLGTNEEDDDE</sequence>
<evidence type="ECO:0000313" key="1">
    <source>
        <dbReference type="EMBL" id="KGH06949.1"/>
    </source>
</evidence>
<name>A0A0E3BP91_9BURK</name>
<organism evidence="1 2">
    <name type="scientific">Comamonas thiooxydans</name>
    <dbReference type="NCBI Taxonomy" id="363952"/>
    <lineage>
        <taxon>Bacteria</taxon>
        <taxon>Pseudomonadati</taxon>
        <taxon>Pseudomonadota</taxon>
        <taxon>Betaproteobacteria</taxon>
        <taxon>Burkholderiales</taxon>
        <taxon>Comamonadaceae</taxon>
        <taxon>Comamonas</taxon>
    </lineage>
</organism>
<reference evidence="1 2" key="1">
    <citation type="submission" date="2013-09" db="EMBL/GenBank/DDBJ databases">
        <title>High correlation between genotypes and phenotypes of environmental bacteria Comamonas testosteroni strains.</title>
        <authorList>
            <person name="Liu L."/>
            <person name="Zhu W."/>
            <person name="Xia X."/>
            <person name="Xu B."/>
            <person name="Luo M."/>
            <person name="Wang G."/>
        </authorList>
    </citation>
    <scope>NUCLEOTIDE SEQUENCE [LARGE SCALE GENOMIC DNA]</scope>
    <source>
        <strain evidence="1 2">DF2</strain>
    </source>
</reference>
<dbReference type="GO" id="GO:0019634">
    <property type="term" value="P:organic phosphonate metabolic process"/>
    <property type="evidence" value="ECO:0007669"/>
    <property type="project" value="InterPro"/>
</dbReference>
<dbReference type="GO" id="GO:0015716">
    <property type="term" value="P:organic phosphonate transport"/>
    <property type="evidence" value="ECO:0007669"/>
    <property type="project" value="InterPro"/>
</dbReference>
<evidence type="ECO:0000313" key="2">
    <source>
        <dbReference type="Proteomes" id="UP000029549"/>
    </source>
</evidence>
<gene>
    <name evidence="1" type="ORF">P608_21540</name>
</gene>
<protein>
    <submittedName>
        <fullName evidence="1">Phosphonate metabolism protein PhnG</fullName>
    </submittedName>
</protein>
<keyword evidence="2" id="KW-1185">Reference proteome</keyword>
<dbReference type="EMBL" id="AWTP01000138">
    <property type="protein sequence ID" value="KGH06949.1"/>
    <property type="molecule type" value="Genomic_DNA"/>
</dbReference>
<dbReference type="AlphaFoldDB" id="A0A0E3BP91"/>
<dbReference type="Proteomes" id="UP000029549">
    <property type="component" value="Unassembled WGS sequence"/>
</dbReference>
<accession>A0A0E3BP91</accession>
<dbReference type="Pfam" id="PF06754">
    <property type="entry name" value="PhnG"/>
    <property type="match status" value="1"/>
</dbReference>
<dbReference type="NCBIfam" id="TIGR03293">
    <property type="entry name" value="PhnG_redo"/>
    <property type="match status" value="1"/>
</dbReference>
<dbReference type="InterPro" id="IPR009609">
    <property type="entry name" value="Phosphonate_metab_PhnG"/>
</dbReference>
<proteinExistence type="predicted"/>